<evidence type="ECO:0000313" key="2">
    <source>
        <dbReference type="EMBL" id="PKW17871.1"/>
    </source>
</evidence>
<dbReference type="AlphaFoldDB" id="A0A2N3Y4W3"/>
<dbReference type="RefSeq" id="WP_010311898.1">
    <property type="nucleotide sequence ID" value="NZ_CP061007.1"/>
</dbReference>
<feature type="domain" description="Bacterial bifunctional deaminase-reductase C-terminal" evidence="1">
    <location>
        <begin position="3"/>
        <end position="174"/>
    </location>
</feature>
<dbReference type="PANTHER" id="PTHR38011:SF11">
    <property type="entry name" value="2,5-DIAMINO-6-RIBOSYLAMINO-4(3H)-PYRIMIDINONE 5'-PHOSPHATE REDUCTASE"/>
    <property type="match status" value="1"/>
</dbReference>
<sequence length="183" mass="19716">MGKIRVQEFVSLDGVFENPSWTAEYGFTDEMGESIGHLTESSSAILLGRTTYEMFAPAWSGRTAEDDPGAPFFNDSPKHVVSSTLTSAGEWQNSTVFGAYDLQAIRKLKEETDGIYISGSGTLVRALLADGLIDELHLLVYPVVLGSGAKLFPEGTQRIPLALAAQEAFQNGVVHLTYGPAKS</sequence>
<dbReference type="EMBL" id="PJNB01000001">
    <property type="protein sequence ID" value="PKW17871.1"/>
    <property type="molecule type" value="Genomic_DNA"/>
</dbReference>
<dbReference type="STRING" id="994479.GCA_000194155_05730"/>
<dbReference type="Gene3D" id="3.40.430.10">
    <property type="entry name" value="Dihydrofolate Reductase, subunit A"/>
    <property type="match status" value="1"/>
</dbReference>
<dbReference type="InterPro" id="IPR024072">
    <property type="entry name" value="DHFR-like_dom_sf"/>
</dbReference>
<evidence type="ECO:0000259" key="1">
    <source>
        <dbReference type="Pfam" id="PF01872"/>
    </source>
</evidence>
<organism evidence="2 3">
    <name type="scientific">Saccharopolyspora spinosa</name>
    <dbReference type="NCBI Taxonomy" id="60894"/>
    <lineage>
        <taxon>Bacteria</taxon>
        <taxon>Bacillati</taxon>
        <taxon>Actinomycetota</taxon>
        <taxon>Actinomycetes</taxon>
        <taxon>Pseudonocardiales</taxon>
        <taxon>Pseudonocardiaceae</taxon>
        <taxon>Saccharopolyspora</taxon>
    </lineage>
</organism>
<gene>
    <name evidence="2" type="ORF">A8926_5895</name>
</gene>
<keyword evidence="3" id="KW-1185">Reference proteome</keyword>
<dbReference type="GO" id="GO:0008703">
    <property type="term" value="F:5-amino-6-(5-phosphoribosylamino)uracil reductase activity"/>
    <property type="evidence" value="ECO:0007669"/>
    <property type="project" value="InterPro"/>
</dbReference>
<protein>
    <submittedName>
        <fullName evidence="2">Dihydrofolate reductase</fullName>
    </submittedName>
</protein>
<comment type="caution">
    <text evidence="2">The sequence shown here is derived from an EMBL/GenBank/DDBJ whole genome shotgun (WGS) entry which is preliminary data.</text>
</comment>
<dbReference type="Pfam" id="PF01872">
    <property type="entry name" value="RibD_C"/>
    <property type="match status" value="1"/>
</dbReference>
<evidence type="ECO:0000313" key="3">
    <source>
        <dbReference type="Proteomes" id="UP000233786"/>
    </source>
</evidence>
<accession>A0A2N3Y4W3</accession>
<dbReference type="SUPFAM" id="SSF53597">
    <property type="entry name" value="Dihydrofolate reductase-like"/>
    <property type="match status" value="1"/>
</dbReference>
<dbReference type="GO" id="GO:0009231">
    <property type="term" value="P:riboflavin biosynthetic process"/>
    <property type="evidence" value="ECO:0007669"/>
    <property type="project" value="InterPro"/>
</dbReference>
<dbReference type="InterPro" id="IPR002734">
    <property type="entry name" value="RibDG_C"/>
</dbReference>
<dbReference type="OrthoDB" id="7342392at2"/>
<dbReference type="Proteomes" id="UP000233786">
    <property type="component" value="Unassembled WGS sequence"/>
</dbReference>
<reference evidence="2" key="1">
    <citation type="submission" date="2017-12" db="EMBL/GenBank/DDBJ databases">
        <title>Sequencing the genomes of 1000 Actinobacteria strains.</title>
        <authorList>
            <person name="Klenk H.-P."/>
        </authorList>
    </citation>
    <scope>NUCLEOTIDE SEQUENCE [LARGE SCALE GENOMIC DNA]</scope>
    <source>
        <strain evidence="2">DSM 44228</strain>
    </source>
</reference>
<name>A0A2N3Y4W3_SACSN</name>
<dbReference type="PANTHER" id="PTHR38011">
    <property type="entry name" value="DIHYDROFOLATE REDUCTASE FAMILY PROTEIN (AFU_ORTHOLOGUE AFUA_8G06820)"/>
    <property type="match status" value="1"/>
</dbReference>
<proteinExistence type="predicted"/>
<dbReference type="InterPro" id="IPR050765">
    <property type="entry name" value="Riboflavin_Biosynth_HTPR"/>
</dbReference>